<evidence type="ECO:0000259" key="3">
    <source>
        <dbReference type="Pfam" id="PF23359"/>
    </source>
</evidence>
<evidence type="ECO:0000256" key="1">
    <source>
        <dbReference type="ARBA" id="ARBA00023125"/>
    </source>
</evidence>
<dbReference type="InterPro" id="IPR042261">
    <property type="entry name" value="Lsr2-like_dimerization"/>
</dbReference>
<dbReference type="GO" id="GO:0003677">
    <property type="term" value="F:DNA binding"/>
    <property type="evidence" value="ECO:0007669"/>
    <property type="project" value="UniProtKB-KW"/>
</dbReference>
<feature type="domain" description="Lsr2 dimerization" evidence="2">
    <location>
        <begin position="1"/>
        <end position="61"/>
    </location>
</feature>
<comment type="caution">
    <text evidence="4">The sequence shown here is derived from an EMBL/GenBank/DDBJ whole genome shotgun (WGS) entry which is preliminary data.</text>
</comment>
<dbReference type="Gene3D" id="4.10.320.10">
    <property type="entry name" value="E3-binding domain"/>
    <property type="match status" value="1"/>
</dbReference>
<dbReference type="Gene3D" id="3.30.60.230">
    <property type="entry name" value="Lsr2, dimerization domain"/>
    <property type="match status" value="1"/>
</dbReference>
<gene>
    <name evidence="4" type="ORF">DTO57_11905</name>
</gene>
<dbReference type="AlphaFoldDB" id="A0A367XUE7"/>
<sequence>MARKIIHQLVDDIDGTVLEPGEGQSVQFALDGRGYEIDLTDANATQLRELLAPYIGAGRRTIGSVASAKTTRTPRVTGNIRNLQKVREWAREQGHTVSDRGRIPQTILDAYDAAN</sequence>
<evidence type="ECO:0000313" key="5">
    <source>
        <dbReference type="Proteomes" id="UP000253508"/>
    </source>
</evidence>
<dbReference type="Pfam" id="PF23359">
    <property type="entry name" value="Lsr2_DNA-bd"/>
    <property type="match status" value="1"/>
</dbReference>
<dbReference type="InterPro" id="IPR024412">
    <property type="entry name" value="Lsr2_dim_dom"/>
</dbReference>
<reference evidence="4 5" key="1">
    <citation type="submission" date="2018-07" db="EMBL/GenBank/DDBJ databases">
        <title>Microbacterium endoborsara sp. nov., a novel actinobacterium isolated from Borszczowia aralocaspica.</title>
        <authorList>
            <person name="An D."/>
        </authorList>
    </citation>
    <scope>NUCLEOTIDE SEQUENCE [LARGE SCALE GENOMIC DNA]</scope>
    <source>
        <strain evidence="4 5">C1.15228</strain>
    </source>
</reference>
<evidence type="ECO:0000313" key="4">
    <source>
        <dbReference type="EMBL" id="RCK57019.1"/>
    </source>
</evidence>
<dbReference type="EMBL" id="QORO01000005">
    <property type="protein sequence ID" value="RCK57019.1"/>
    <property type="molecule type" value="Genomic_DNA"/>
</dbReference>
<dbReference type="GO" id="GO:0016746">
    <property type="term" value="F:acyltransferase activity"/>
    <property type="evidence" value="ECO:0007669"/>
    <property type="project" value="InterPro"/>
</dbReference>
<evidence type="ECO:0000259" key="2">
    <source>
        <dbReference type="Pfam" id="PF11774"/>
    </source>
</evidence>
<dbReference type="InterPro" id="IPR055370">
    <property type="entry name" value="Lsr2_DNA-bd"/>
</dbReference>
<keyword evidence="5" id="KW-1185">Reference proteome</keyword>
<name>A0A367XUE7_9MICO</name>
<dbReference type="Proteomes" id="UP000253508">
    <property type="component" value="Unassembled WGS sequence"/>
</dbReference>
<dbReference type="OrthoDB" id="4113332at2"/>
<proteinExistence type="predicted"/>
<organism evidence="4 5">
    <name type="scientific">Microbacterium sorbitolivorans</name>
    <dbReference type="NCBI Taxonomy" id="1867410"/>
    <lineage>
        <taxon>Bacteria</taxon>
        <taxon>Bacillati</taxon>
        <taxon>Actinomycetota</taxon>
        <taxon>Actinomycetes</taxon>
        <taxon>Micrococcales</taxon>
        <taxon>Microbacteriaceae</taxon>
        <taxon>Microbacterium</taxon>
    </lineage>
</organism>
<accession>A0A367XUE7</accession>
<dbReference type="Pfam" id="PF11774">
    <property type="entry name" value="Lsr2"/>
    <property type="match status" value="1"/>
</dbReference>
<dbReference type="RefSeq" id="WP_114118459.1">
    <property type="nucleotide sequence ID" value="NZ_BMHU01000005.1"/>
</dbReference>
<feature type="domain" description="Lsr2 DNA-binding" evidence="3">
    <location>
        <begin position="83"/>
        <end position="114"/>
    </location>
</feature>
<keyword evidence="1" id="KW-0238">DNA-binding</keyword>
<protein>
    <submittedName>
        <fullName evidence="4">Lsr2 family protein</fullName>
    </submittedName>
</protein>
<dbReference type="InterPro" id="IPR036625">
    <property type="entry name" value="E3-bd_dom_sf"/>
</dbReference>